<sequence>MEGNPTSEAVKQFDQLLSQVGSLDKKAREAIVSIGKAGIKAASEFESAMRGIQAATGTTTDQMGEVREIAKGLYAGNLGESWADLGSVMATVKQGTDMAGDALAETTRNAILLRDQFKIGISDSISTSNEMMDQFGITSEESMNLLAQGVQHGLNQSGELFKTIRDYADPFQNLGFSAEEMFELLAAGSAGNAQKLKALGDAMKEFGARSMSGSTESVEAFQQLGFQADNMVSIFAGGGPKAKEAFDQVIQALSELEDPVTRNTVGTALMGEQFKVMQAETLAAFGAASQQFDSTKNSMDELNAMKFDSPSKLFAAFSRQLETDVLIPIGQQLLPYLMKFGQWLTSHGPQIAAFGNAVSEGLGKIAPVVEGTMNVVLSMASGILLWEGLAPLIIGLAAAFQTYKAVLFLTELRVNALAVAQRLYSVILTMSPFGLIVSAIVGLVAALITAYNTSETFRNAVLSVWEAIKNAFAATLDFFVITVPAVFNQIIGWLISFGLQIITTILEPWTALGSTLPAALAAITTVIASAWDVVWQNVADLGDGIKGIFTGVWDWVKDGFISAINWVIDKLNWFINKVNNELSFTLPDWMGGYSFQVNVPTISHIGGNSSGNPPGIPAGKIVSDPWAPPKLATTLKNGEKFDGSHKAGLNYVPFDGYIAELHRGERVLTAEENRSYTPEAAPARVSNGKQELAISIAFSGNGGTSGSGVGDQEEMRIRQIFNSVLESTLRKMNLEASH</sequence>
<feature type="transmembrane region" description="Helical" evidence="2">
    <location>
        <begin position="423"/>
        <end position="451"/>
    </location>
</feature>
<keyword evidence="2" id="KW-0472">Membrane</keyword>
<dbReference type="Pfam" id="PF10145">
    <property type="entry name" value="PhageMin_Tail"/>
    <property type="match status" value="1"/>
</dbReference>
<evidence type="ECO:0000313" key="5">
    <source>
        <dbReference type="Proteomes" id="UP000249522"/>
    </source>
</evidence>
<keyword evidence="2" id="KW-0812">Transmembrane</keyword>
<feature type="transmembrane region" description="Helical" evidence="2">
    <location>
        <begin position="509"/>
        <end position="531"/>
    </location>
</feature>
<comment type="caution">
    <text evidence="4">The sequence shown here is derived from an EMBL/GenBank/DDBJ whole genome shotgun (WGS) entry which is preliminary data.</text>
</comment>
<organism evidence="4 5">
    <name type="scientific">Paenibacillus sambharensis</name>
    <dbReference type="NCBI Taxonomy" id="1803190"/>
    <lineage>
        <taxon>Bacteria</taxon>
        <taxon>Bacillati</taxon>
        <taxon>Bacillota</taxon>
        <taxon>Bacilli</taxon>
        <taxon>Bacillales</taxon>
        <taxon>Paenibacillaceae</taxon>
        <taxon>Paenibacillus</taxon>
    </lineage>
</organism>
<dbReference type="OrthoDB" id="90760at2"/>
<name>A0A2W1LE88_9BACL</name>
<evidence type="ECO:0000256" key="1">
    <source>
        <dbReference type="ARBA" id="ARBA00022612"/>
    </source>
</evidence>
<proteinExistence type="predicted"/>
<dbReference type="PANTHER" id="PTHR37813:SF1">
    <property type="entry name" value="FELS-2 PROPHAGE PROTEIN"/>
    <property type="match status" value="1"/>
</dbReference>
<feature type="transmembrane region" description="Helical" evidence="2">
    <location>
        <begin position="383"/>
        <end position="403"/>
    </location>
</feature>
<keyword evidence="5" id="KW-1185">Reference proteome</keyword>
<evidence type="ECO:0000256" key="2">
    <source>
        <dbReference type="SAM" id="Phobius"/>
    </source>
</evidence>
<keyword evidence="2" id="KW-1133">Transmembrane helix</keyword>
<feature type="domain" description="Phage tail tape measure protein" evidence="3">
    <location>
        <begin position="77"/>
        <end position="271"/>
    </location>
</feature>
<reference evidence="4 5" key="1">
    <citation type="submission" date="2018-06" db="EMBL/GenBank/DDBJ databases">
        <title>Paenibacillus imtechensis sp. nov.</title>
        <authorList>
            <person name="Pinnaka A.K."/>
            <person name="Singh H."/>
            <person name="Kaur M."/>
        </authorList>
    </citation>
    <scope>NUCLEOTIDE SEQUENCE [LARGE SCALE GENOMIC DNA]</scope>
    <source>
        <strain evidence="4 5">SMB1</strain>
    </source>
</reference>
<gene>
    <name evidence="4" type="ORF">DNH61_07775</name>
</gene>
<evidence type="ECO:0000313" key="4">
    <source>
        <dbReference type="EMBL" id="PZD96400.1"/>
    </source>
</evidence>
<dbReference type="PANTHER" id="PTHR37813">
    <property type="entry name" value="FELS-2 PROPHAGE PROTEIN"/>
    <property type="match status" value="1"/>
</dbReference>
<dbReference type="RefSeq" id="WP_111146094.1">
    <property type="nucleotide sequence ID" value="NZ_QKRB01000038.1"/>
</dbReference>
<dbReference type="Proteomes" id="UP000249522">
    <property type="component" value="Unassembled WGS sequence"/>
</dbReference>
<accession>A0A2W1LE88</accession>
<protein>
    <recommendedName>
        <fullName evidence="3">Phage tail tape measure protein domain-containing protein</fullName>
    </recommendedName>
</protein>
<feature type="transmembrane region" description="Helical" evidence="2">
    <location>
        <begin position="471"/>
        <end position="497"/>
    </location>
</feature>
<evidence type="ECO:0000259" key="3">
    <source>
        <dbReference type="Pfam" id="PF10145"/>
    </source>
</evidence>
<dbReference type="AlphaFoldDB" id="A0A2W1LE88"/>
<keyword evidence="1" id="KW-1188">Viral release from host cell</keyword>
<dbReference type="EMBL" id="QKRB01000038">
    <property type="protein sequence ID" value="PZD96400.1"/>
    <property type="molecule type" value="Genomic_DNA"/>
</dbReference>
<dbReference type="InterPro" id="IPR010090">
    <property type="entry name" value="Phage_tape_meas"/>
</dbReference>